<keyword evidence="4 9" id="KW-0808">Transferase</keyword>
<dbReference type="SUPFAM" id="SSF54211">
    <property type="entry name" value="Ribosomal protein S5 domain 2-like"/>
    <property type="match status" value="1"/>
</dbReference>
<keyword evidence="7 9" id="KW-0067">ATP-binding</keyword>
<organism evidence="12 13">
    <name type="scientific">Nitrospira moscoviensis</name>
    <dbReference type="NCBI Taxonomy" id="42253"/>
    <lineage>
        <taxon>Bacteria</taxon>
        <taxon>Pseudomonadati</taxon>
        <taxon>Nitrospirota</taxon>
        <taxon>Nitrospiria</taxon>
        <taxon>Nitrospirales</taxon>
        <taxon>Nitrospiraceae</taxon>
        <taxon>Nitrospira</taxon>
    </lineage>
</organism>
<dbReference type="InterPro" id="IPR020568">
    <property type="entry name" value="Ribosomal_Su5_D2-typ_SF"/>
</dbReference>
<dbReference type="AlphaFoldDB" id="A0A0K2G7X7"/>
<dbReference type="PANTHER" id="PTHR43527">
    <property type="entry name" value="4-DIPHOSPHOCYTIDYL-2-C-METHYL-D-ERYTHRITOL KINASE, CHLOROPLASTIC"/>
    <property type="match status" value="1"/>
</dbReference>
<dbReference type="InterPro" id="IPR014721">
    <property type="entry name" value="Ribsml_uS5_D2-typ_fold_subgr"/>
</dbReference>
<evidence type="ECO:0000256" key="2">
    <source>
        <dbReference type="ARBA" id="ARBA00012052"/>
    </source>
</evidence>
<dbReference type="GO" id="GO:0005524">
    <property type="term" value="F:ATP binding"/>
    <property type="evidence" value="ECO:0007669"/>
    <property type="project" value="UniProtKB-UniRule"/>
</dbReference>
<feature type="domain" description="GHMP kinase N-terminal" evidence="10">
    <location>
        <begin position="75"/>
        <end position="150"/>
    </location>
</feature>
<feature type="active site" evidence="9">
    <location>
        <position position="18"/>
    </location>
</feature>
<keyword evidence="9" id="KW-0414">Isoprene biosynthesis</keyword>
<dbReference type="EC" id="2.7.1.148" evidence="2 9"/>
<evidence type="ECO:0000256" key="4">
    <source>
        <dbReference type="ARBA" id="ARBA00022679"/>
    </source>
</evidence>
<dbReference type="OrthoDB" id="9809438at2"/>
<evidence type="ECO:0000256" key="7">
    <source>
        <dbReference type="ARBA" id="ARBA00022840"/>
    </source>
</evidence>
<dbReference type="Pfam" id="PF08544">
    <property type="entry name" value="GHMP_kinases_C"/>
    <property type="match status" value="1"/>
</dbReference>
<dbReference type="RefSeq" id="WP_053378475.1">
    <property type="nucleotide sequence ID" value="NZ_CP011801.1"/>
</dbReference>
<evidence type="ECO:0000256" key="1">
    <source>
        <dbReference type="ARBA" id="ARBA00009684"/>
    </source>
</evidence>
<keyword evidence="13" id="KW-1185">Reference proteome</keyword>
<dbReference type="UniPathway" id="UPA00056">
    <property type="reaction ID" value="UER00094"/>
</dbReference>
<dbReference type="PANTHER" id="PTHR43527:SF2">
    <property type="entry name" value="4-DIPHOSPHOCYTIDYL-2-C-METHYL-D-ERYTHRITOL KINASE, CHLOROPLASTIC"/>
    <property type="match status" value="1"/>
</dbReference>
<name>A0A0K2G7X7_NITMO</name>
<evidence type="ECO:0000259" key="10">
    <source>
        <dbReference type="Pfam" id="PF00288"/>
    </source>
</evidence>
<comment type="catalytic activity">
    <reaction evidence="9">
        <text>4-CDP-2-C-methyl-D-erythritol + ATP = 4-CDP-2-C-methyl-D-erythritol 2-phosphate + ADP + H(+)</text>
        <dbReference type="Rhea" id="RHEA:18437"/>
        <dbReference type="ChEBI" id="CHEBI:15378"/>
        <dbReference type="ChEBI" id="CHEBI:30616"/>
        <dbReference type="ChEBI" id="CHEBI:57823"/>
        <dbReference type="ChEBI" id="CHEBI:57919"/>
        <dbReference type="ChEBI" id="CHEBI:456216"/>
        <dbReference type="EC" id="2.7.1.148"/>
    </reaction>
</comment>
<keyword evidence="5 9" id="KW-0547">Nucleotide-binding</keyword>
<dbReference type="InterPro" id="IPR036554">
    <property type="entry name" value="GHMP_kinase_C_sf"/>
</dbReference>
<evidence type="ECO:0000256" key="5">
    <source>
        <dbReference type="ARBA" id="ARBA00022741"/>
    </source>
</evidence>
<proteinExistence type="inferred from homology"/>
<dbReference type="InterPro" id="IPR004424">
    <property type="entry name" value="IspE"/>
</dbReference>
<gene>
    <name evidence="9 12" type="primary">ispE</name>
    <name evidence="12" type="ORF">NITMOv2_0640</name>
</gene>
<dbReference type="EMBL" id="CP011801">
    <property type="protein sequence ID" value="ALA57076.1"/>
    <property type="molecule type" value="Genomic_DNA"/>
</dbReference>
<dbReference type="Gene3D" id="3.30.70.890">
    <property type="entry name" value="GHMP kinase, C-terminal domain"/>
    <property type="match status" value="1"/>
</dbReference>
<dbReference type="HAMAP" id="MF_00061">
    <property type="entry name" value="IspE"/>
    <property type="match status" value="1"/>
</dbReference>
<dbReference type="PATRIC" id="fig|42253.5.peg.634"/>
<dbReference type="KEGG" id="nmv:NITMOv2_0640"/>
<dbReference type="GO" id="GO:0050515">
    <property type="term" value="F:4-(cytidine 5'-diphospho)-2-C-methyl-D-erythritol kinase activity"/>
    <property type="evidence" value="ECO:0007669"/>
    <property type="project" value="UniProtKB-UniRule"/>
</dbReference>
<accession>A0A0K2G7X7</accession>
<dbReference type="GO" id="GO:0019288">
    <property type="term" value="P:isopentenyl diphosphate biosynthetic process, methylerythritol 4-phosphate pathway"/>
    <property type="evidence" value="ECO:0007669"/>
    <property type="project" value="UniProtKB-UniRule"/>
</dbReference>
<sequence length="303" mass="32074">MTSPATPTTAVSVLAPAKVNLILRILDRRPDGFHNLWSLMQTVRLEDTVSVRLSDEHEEIRLHCDAPGLAVDHTNLVYRAAAAALRRSGRSVGLTIALGKRIPMGAGLGGGSSDAAATILALNQLLNLGWTVKDMMEVGQALGSDVPFFFTAPSAFVSGRGEQVAPVRLVGSKWVVLVNPGFPVETKWAYHRLSSTRAAVRPLSPAQAALAGAAEVSWNTVLPLMENDFETPVFDAHPILRQIRTRLLAEGAEAALLSGSGATVFGLFADEATAVRAAASFQYDTALTVFVVPVGSGPLACRV</sequence>
<evidence type="ECO:0000259" key="11">
    <source>
        <dbReference type="Pfam" id="PF08544"/>
    </source>
</evidence>
<comment type="similarity">
    <text evidence="1 9">Belongs to the GHMP kinase family. IspE subfamily.</text>
</comment>
<evidence type="ECO:0000256" key="8">
    <source>
        <dbReference type="ARBA" id="ARBA00032554"/>
    </source>
</evidence>
<evidence type="ECO:0000256" key="3">
    <source>
        <dbReference type="ARBA" id="ARBA00017473"/>
    </source>
</evidence>
<evidence type="ECO:0000256" key="6">
    <source>
        <dbReference type="ARBA" id="ARBA00022777"/>
    </source>
</evidence>
<dbReference type="STRING" id="42253.NITMOv2_0640"/>
<evidence type="ECO:0000256" key="9">
    <source>
        <dbReference type="HAMAP-Rule" id="MF_00061"/>
    </source>
</evidence>
<reference evidence="12 13" key="1">
    <citation type="journal article" date="2015" name="Proc. Natl. Acad. Sci. U.S.A.">
        <title>Expanded metabolic versatility of ubiquitous nitrite-oxidizing bacteria from the genus Nitrospira.</title>
        <authorList>
            <person name="Koch H."/>
            <person name="Lucker S."/>
            <person name="Albertsen M."/>
            <person name="Kitzinger K."/>
            <person name="Herbold C."/>
            <person name="Spieck E."/>
            <person name="Nielsen P.H."/>
            <person name="Wagner M."/>
            <person name="Daims H."/>
        </authorList>
    </citation>
    <scope>NUCLEOTIDE SEQUENCE [LARGE SCALE GENOMIC DNA]</scope>
    <source>
        <strain evidence="12 13">NSP M-1</strain>
    </source>
</reference>
<evidence type="ECO:0000313" key="13">
    <source>
        <dbReference type="Proteomes" id="UP000069205"/>
    </source>
</evidence>
<feature type="active site" evidence="9">
    <location>
        <position position="145"/>
    </location>
</feature>
<keyword evidence="6 9" id="KW-0418">Kinase</keyword>
<evidence type="ECO:0000313" key="12">
    <source>
        <dbReference type="EMBL" id="ALA57076.1"/>
    </source>
</evidence>
<dbReference type="InterPro" id="IPR013750">
    <property type="entry name" value="GHMP_kinase_C_dom"/>
</dbReference>
<feature type="binding site" evidence="9">
    <location>
        <begin position="103"/>
        <end position="113"/>
    </location>
    <ligand>
        <name>ATP</name>
        <dbReference type="ChEBI" id="CHEBI:30616"/>
    </ligand>
</feature>
<dbReference type="InterPro" id="IPR006204">
    <property type="entry name" value="GHMP_kinase_N_dom"/>
</dbReference>
<feature type="domain" description="GHMP kinase C-terminal" evidence="11">
    <location>
        <begin position="217"/>
        <end position="281"/>
    </location>
</feature>
<dbReference type="Gene3D" id="3.30.230.10">
    <property type="match status" value="1"/>
</dbReference>
<dbReference type="Pfam" id="PF00288">
    <property type="entry name" value="GHMP_kinases_N"/>
    <property type="match status" value="1"/>
</dbReference>
<comment type="pathway">
    <text evidence="9">Isoprenoid biosynthesis; isopentenyl diphosphate biosynthesis via DXP pathway; isopentenyl diphosphate from 1-deoxy-D-xylulose 5-phosphate: step 3/6.</text>
</comment>
<dbReference type="SUPFAM" id="SSF55060">
    <property type="entry name" value="GHMP Kinase, C-terminal domain"/>
    <property type="match status" value="1"/>
</dbReference>
<dbReference type="PIRSF" id="PIRSF010376">
    <property type="entry name" value="IspE"/>
    <property type="match status" value="1"/>
</dbReference>
<dbReference type="GO" id="GO:0016114">
    <property type="term" value="P:terpenoid biosynthetic process"/>
    <property type="evidence" value="ECO:0007669"/>
    <property type="project" value="UniProtKB-UniRule"/>
</dbReference>
<protein>
    <recommendedName>
        <fullName evidence="3 9">4-diphosphocytidyl-2-C-methyl-D-erythritol kinase</fullName>
        <shortName evidence="9">CMK</shortName>
        <ecNumber evidence="2 9">2.7.1.148</ecNumber>
    </recommendedName>
    <alternativeName>
        <fullName evidence="8 9">4-(cytidine-5'-diphospho)-2-C-methyl-D-erythritol kinase</fullName>
    </alternativeName>
</protein>
<comment type="function">
    <text evidence="9">Catalyzes the phosphorylation of the position 2 hydroxy group of 4-diphosphocytidyl-2C-methyl-D-erythritol.</text>
</comment>
<dbReference type="NCBIfam" id="TIGR00154">
    <property type="entry name" value="ispE"/>
    <property type="match status" value="1"/>
</dbReference>
<dbReference type="Proteomes" id="UP000069205">
    <property type="component" value="Chromosome"/>
</dbReference>